<evidence type="ECO:0000256" key="1">
    <source>
        <dbReference type="ARBA" id="ARBA00013928"/>
    </source>
</evidence>
<evidence type="ECO:0000313" key="12">
    <source>
        <dbReference type="EMBL" id="TBU10655.1"/>
    </source>
</evidence>
<keyword evidence="10" id="KW-0175">Coiled coil</keyword>
<comment type="caution">
    <text evidence="12">The sequence shown here is derived from an EMBL/GenBank/DDBJ whole genome shotgun (WGS) entry which is preliminary data.</text>
</comment>
<keyword evidence="6" id="KW-0833">Ubl conjugation pathway</keyword>
<evidence type="ECO:0000256" key="6">
    <source>
        <dbReference type="ARBA" id="ARBA00022786"/>
    </source>
</evidence>
<dbReference type="OrthoDB" id="1681166at2759"/>
<evidence type="ECO:0000256" key="5">
    <source>
        <dbReference type="ARBA" id="ARBA00022776"/>
    </source>
</evidence>
<dbReference type="EMBL" id="PITK01001626">
    <property type="protein sequence ID" value="TBU10655.1"/>
    <property type="molecule type" value="Genomic_DNA"/>
</dbReference>
<evidence type="ECO:0000256" key="2">
    <source>
        <dbReference type="ARBA" id="ARBA00022618"/>
    </source>
</evidence>
<dbReference type="PROSITE" id="PS50089">
    <property type="entry name" value="ZF_RING_2"/>
    <property type="match status" value="1"/>
</dbReference>
<evidence type="ECO:0000256" key="7">
    <source>
        <dbReference type="ARBA" id="ARBA00022833"/>
    </source>
</evidence>
<keyword evidence="2" id="KW-0132">Cell division</keyword>
<dbReference type="Gene3D" id="3.30.40.10">
    <property type="entry name" value="Zinc/RING finger domain, C3HC4 (zinc finger)"/>
    <property type="match status" value="1"/>
</dbReference>
<evidence type="ECO:0000256" key="8">
    <source>
        <dbReference type="ARBA" id="ARBA00023306"/>
    </source>
</evidence>
<dbReference type="InterPro" id="IPR013083">
    <property type="entry name" value="Znf_RING/FYVE/PHD"/>
</dbReference>
<evidence type="ECO:0000256" key="10">
    <source>
        <dbReference type="SAM" id="Coils"/>
    </source>
</evidence>
<dbReference type="GO" id="GO:0005634">
    <property type="term" value="C:nucleus"/>
    <property type="evidence" value="ECO:0007669"/>
    <property type="project" value="UniProtKB-SubCell"/>
</dbReference>
<dbReference type="Pfam" id="PF12861">
    <property type="entry name" value="zf-ANAPC11"/>
    <property type="match status" value="1"/>
</dbReference>
<keyword evidence="4 9" id="KW-0863">Zinc-finger</keyword>
<evidence type="ECO:0000256" key="3">
    <source>
        <dbReference type="ARBA" id="ARBA00022723"/>
    </source>
</evidence>
<proteinExistence type="predicted"/>
<evidence type="ECO:0000256" key="4">
    <source>
        <dbReference type="ARBA" id="ARBA00022771"/>
    </source>
</evidence>
<dbReference type="GO" id="GO:0008270">
    <property type="term" value="F:zinc ion binding"/>
    <property type="evidence" value="ECO:0007669"/>
    <property type="project" value="UniProtKB-KW"/>
</dbReference>
<dbReference type="Proteomes" id="UP000292282">
    <property type="component" value="Unassembled WGS sequence"/>
</dbReference>
<keyword evidence="3" id="KW-0479">Metal-binding</keyword>
<dbReference type="PANTHER" id="PTHR11210">
    <property type="entry name" value="RING BOX"/>
    <property type="match status" value="1"/>
</dbReference>
<accession>A0A4Q9LSV8</accession>
<keyword evidence="7" id="KW-0862">Zinc</keyword>
<feature type="coiled-coil region" evidence="10">
    <location>
        <begin position="113"/>
        <end position="142"/>
    </location>
</feature>
<dbReference type="AlphaFoldDB" id="A0A4Q9LSV8"/>
<dbReference type="STRING" id="1176355.A0A4Q9LSV8"/>
<keyword evidence="5" id="KW-0498">Mitosis</keyword>
<organism evidence="12 13">
    <name type="scientific">Hamiltosporidium tvaerminnensis</name>
    <dbReference type="NCBI Taxonomy" id="1176355"/>
    <lineage>
        <taxon>Eukaryota</taxon>
        <taxon>Fungi</taxon>
        <taxon>Fungi incertae sedis</taxon>
        <taxon>Microsporidia</taxon>
        <taxon>Dubosqiidae</taxon>
        <taxon>Hamiltosporidium</taxon>
    </lineage>
</organism>
<dbReference type="SUPFAM" id="SSF57850">
    <property type="entry name" value="RING/U-box"/>
    <property type="match status" value="1"/>
</dbReference>
<dbReference type="VEuPathDB" id="MicrosporidiaDB:CWI38_1626p0030"/>
<name>A0A4Q9LSV8_9MICR</name>
<dbReference type="InterPro" id="IPR001841">
    <property type="entry name" value="Znf_RING"/>
</dbReference>
<evidence type="ECO:0000256" key="9">
    <source>
        <dbReference type="PROSITE-ProRule" id="PRU00175"/>
    </source>
</evidence>
<keyword evidence="13" id="KW-1185">Reference proteome</keyword>
<gene>
    <name evidence="12" type="ORF">CWI38_1626p0030</name>
</gene>
<dbReference type="GO" id="GO:0005737">
    <property type="term" value="C:cytoplasm"/>
    <property type="evidence" value="ECO:0007669"/>
    <property type="project" value="UniProtKB-SubCell"/>
</dbReference>
<dbReference type="InterPro" id="IPR024991">
    <property type="entry name" value="RING-H2_APC11"/>
</dbReference>
<evidence type="ECO:0000259" key="11">
    <source>
        <dbReference type="PROSITE" id="PS50089"/>
    </source>
</evidence>
<reference evidence="12 13" key="1">
    <citation type="submission" date="2017-12" db="EMBL/GenBank/DDBJ databases">
        <authorList>
            <person name="Pombert J.-F."/>
            <person name="Haag K.L."/>
            <person name="Ebert D."/>
        </authorList>
    </citation>
    <scope>NUCLEOTIDE SEQUENCE [LARGE SCALE GENOMIC DNA]</scope>
    <source>
        <strain evidence="12">IL-G-3</strain>
    </source>
</reference>
<feature type="domain" description="RING-type" evidence="11">
    <location>
        <begin position="24"/>
        <end position="74"/>
    </location>
</feature>
<sequence>MVKISLKKIYATYSWKWDLEDEMCGICQQSFEQMCSECTHPVNCKPCIGSCKHAYHMHCVSKWLQSNKICPMCRKDWIVSEGEYIQKKEIAGILFLRNGIDTLTAYRVSLYILKKFEKIYKNINEESQLEEETTVVKEVEENI</sequence>
<keyword evidence="8" id="KW-0131">Cell cycle</keyword>
<evidence type="ECO:0000313" key="13">
    <source>
        <dbReference type="Proteomes" id="UP000292282"/>
    </source>
</evidence>
<dbReference type="InterPro" id="IPR051031">
    <property type="entry name" value="RING-box_E3_Ubiquitin_Ligase"/>
</dbReference>
<protein>
    <recommendedName>
        <fullName evidence="1">Anaphase-promoting complex subunit 11</fullName>
    </recommendedName>
</protein>